<dbReference type="EMBL" id="JAWDIP010000004">
    <property type="protein sequence ID" value="MDY0396172.1"/>
    <property type="molecule type" value="Genomic_DNA"/>
</dbReference>
<keyword evidence="2" id="KW-0808">Transferase</keyword>
<comment type="caution">
    <text evidence="2">The sequence shown here is derived from an EMBL/GenBank/DDBJ whole genome shotgun (WGS) entry which is preliminary data.</text>
</comment>
<dbReference type="Pfam" id="PF13649">
    <property type="entry name" value="Methyltransf_25"/>
    <property type="match status" value="1"/>
</dbReference>
<dbReference type="Proteomes" id="UP001281447">
    <property type="component" value="Unassembled WGS sequence"/>
</dbReference>
<dbReference type="EC" id="2.1.-.-" evidence="2"/>
<name>A0ABU5CBX9_9BACI</name>
<reference evidence="2 3" key="1">
    <citation type="submission" date="2023-10" db="EMBL/GenBank/DDBJ databases">
        <title>Virgibacillus halophilus 5B73C genome.</title>
        <authorList>
            <person name="Miliotis G."/>
            <person name="Sengupta P."/>
            <person name="Hameed A."/>
            <person name="Chuvochina M."/>
            <person name="Mcdonagh F."/>
            <person name="Simpson A.C."/>
            <person name="Singh N.K."/>
            <person name="Rekha P.D."/>
            <person name="Raman K."/>
            <person name="Hugenholtz P."/>
            <person name="Venkateswaran K."/>
        </authorList>
    </citation>
    <scope>NUCLEOTIDE SEQUENCE [LARGE SCALE GENOMIC DNA]</scope>
    <source>
        <strain evidence="2 3">5B73C</strain>
    </source>
</reference>
<feature type="domain" description="Methyltransferase" evidence="1">
    <location>
        <begin position="40"/>
        <end position="77"/>
    </location>
</feature>
<gene>
    <name evidence="2" type="ORF">RWE15_19725</name>
</gene>
<dbReference type="GO" id="GO:0008168">
    <property type="term" value="F:methyltransferase activity"/>
    <property type="evidence" value="ECO:0007669"/>
    <property type="project" value="UniProtKB-KW"/>
</dbReference>
<dbReference type="CDD" id="cd02440">
    <property type="entry name" value="AdoMet_MTases"/>
    <property type="match status" value="1"/>
</dbReference>
<dbReference type="GO" id="GO:0032259">
    <property type="term" value="P:methylation"/>
    <property type="evidence" value="ECO:0007669"/>
    <property type="project" value="UniProtKB-KW"/>
</dbReference>
<organism evidence="2 3">
    <name type="scientific">Tigheibacillus halophilus</name>
    <dbReference type="NCBI Taxonomy" id="361280"/>
    <lineage>
        <taxon>Bacteria</taxon>
        <taxon>Bacillati</taxon>
        <taxon>Bacillota</taxon>
        <taxon>Bacilli</taxon>
        <taxon>Bacillales</taxon>
        <taxon>Bacillaceae</taxon>
        <taxon>Tigheibacillus</taxon>
    </lineage>
</organism>
<sequence length="86" mass="9605">MEQTYLDCLAKLGVGGAHPGGLQLSRQLLSKEDIHADMSILDVGCGTGQTVSYIAQHYPCRVIAMDNDERMVKKMQTTDCREWLVY</sequence>
<evidence type="ECO:0000313" key="3">
    <source>
        <dbReference type="Proteomes" id="UP001281447"/>
    </source>
</evidence>
<evidence type="ECO:0000259" key="1">
    <source>
        <dbReference type="Pfam" id="PF13649"/>
    </source>
</evidence>
<keyword evidence="3" id="KW-1185">Reference proteome</keyword>
<protein>
    <submittedName>
        <fullName evidence="2">Class I SAM-dependent methyltransferase</fullName>
        <ecNumber evidence="2">2.1.-.-</ecNumber>
    </submittedName>
</protein>
<dbReference type="SUPFAM" id="SSF53335">
    <property type="entry name" value="S-adenosyl-L-methionine-dependent methyltransferases"/>
    <property type="match status" value="1"/>
</dbReference>
<proteinExistence type="predicted"/>
<evidence type="ECO:0000313" key="2">
    <source>
        <dbReference type="EMBL" id="MDY0396172.1"/>
    </source>
</evidence>
<dbReference type="InterPro" id="IPR041698">
    <property type="entry name" value="Methyltransf_25"/>
</dbReference>
<accession>A0ABU5CBX9</accession>
<keyword evidence="2" id="KW-0489">Methyltransferase</keyword>
<dbReference type="Gene3D" id="3.40.50.150">
    <property type="entry name" value="Vaccinia Virus protein VP39"/>
    <property type="match status" value="1"/>
</dbReference>
<dbReference type="InterPro" id="IPR029063">
    <property type="entry name" value="SAM-dependent_MTases_sf"/>
</dbReference>